<reference evidence="2 3" key="1">
    <citation type="submission" date="2020-04" db="EMBL/GenBank/DDBJ databases">
        <title>Metagenomic profiling of ammonia- and methane-oxidizing microorganisms in a Dutch drinking water treatment plant.</title>
        <authorList>
            <person name="Poghosyan L."/>
            <person name="Leucker S."/>
        </authorList>
    </citation>
    <scope>NUCLEOTIDE SEQUENCE [LARGE SCALE GENOMIC DNA]</scope>
    <source>
        <strain evidence="2">S-RSF-IL-03</strain>
    </source>
</reference>
<dbReference type="AlphaFoldDB" id="A0A849SLX5"/>
<gene>
    <name evidence="2" type="ORF">HOP12_15735</name>
</gene>
<feature type="compositionally biased region" description="Low complexity" evidence="1">
    <location>
        <begin position="11"/>
        <end position="30"/>
    </location>
</feature>
<feature type="region of interest" description="Disordered" evidence="1">
    <location>
        <begin position="1"/>
        <end position="55"/>
    </location>
</feature>
<protein>
    <submittedName>
        <fullName evidence="2">Uncharacterized protein</fullName>
    </submittedName>
</protein>
<dbReference type="Proteomes" id="UP000580839">
    <property type="component" value="Unassembled WGS sequence"/>
</dbReference>
<evidence type="ECO:0000256" key="1">
    <source>
        <dbReference type="SAM" id="MobiDB-lite"/>
    </source>
</evidence>
<sequence length="55" mass="5229">MSSDSTRIDGASVEASPASEVSPSLSAVAAHGEVTGNGLGNGLGNSLGNVVGSRT</sequence>
<organism evidence="2 3">
    <name type="scientific">Eiseniibacteriota bacterium</name>
    <dbReference type="NCBI Taxonomy" id="2212470"/>
    <lineage>
        <taxon>Bacteria</taxon>
        <taxon>Candidatus Eiseniibacteriota</taxon>
    </lineage>
</organism>
<evidence type="ECO:0000313" key="3">
    <source>
        <dbReference type="Proteomes" id="UP000580839"/>
    </source>
</evidence>
<evidence type="ECO:0000313" key="2">
    <source>
        <dbReference type="EMBL" id="NOT35596.1"/>
    </source>
</evidence>
<feature type="compositionally biased region" description="Gly residues" evidence="1">
    <location>
        <begin position="35"/>
        <end position="45"/>
    </location>
</feature>
<feature type="compositionally biased region" description="Low complexity" evidence="1">
    <location>
        <begin position="46"/>
        <end position="55"/>
    </location>
</feature>
<proteinExistence type="predicted"/>
<comment type="caution">
    <text evidence="2">The sequence shown here is derived from an EMBL/GenBank/DDBJ whole genome shotgun (WGS) entry which is preliminary data.</text>
</comment>
<dbReference type="EMBL" id="JABFRW010000205">
    <property type="protein sequence ID" value="NOT35596.1"/>
    <property type="molecule type" value="Genomic_DNA"/>
</dbReference>
<name>A0A849SLX5_UNCEI</name>
<accession>A0A849SLX5</accession>